<dbReference type="KEGG" id="mico:GDR74_08725"/>
<evidence type="ECO:0000256" key="1">
    <source>
        <dbReference type="ARBA" id="ARBA00004141"/>
    </source>
</evidence>
<evidence type="ECO:0000256" key="6">
    <source>
        <dbReference type="SAM" id="MobiDB-lite"/>
    </source>
</evidence>
<dbReference type="InterPro" id="IPR050638">
    <property type="entry name" value="AA-Vitamin_Transporters"/>
</dbReference>
<keyword evidence="4 7" id="KW-1133">Transmembrane helix</keyword>
<organism evidence="9 10">
    <name type="scientific">Microvirga thermotolerans</name>
    <dbReference type="NCBI Taxonomy" id="2651334"/>
    <lineage>
        <taxon>Bacteria</taxon>
        <taxon>Pseudomonadati</taxon>
        <taxon>Pseudomonadota</taxon>
        <taxon>Alphaproteobacteria</taxon>
        <taxon>Hyphomicrobiales</taxon>
        <taxon>Methylobacteriaceae</taxon>
        <taxon>Microvirga</taxon>
    </lineage>
</organism>
<feature type="domain" description="EamA" evidence="8">
    <location>
        <begin position="188"/>
        <end position="322"/>
    </location>
</feature>
<evidence type="ECO:0000256" key="7">
    <source>
        <dbReference type="SAM" id="Phobius"/>
    </source>
</evidence>
<feature type="region of interest" description="Disordered" evidence="6">
    <location>
        <begin position="8"/>
        <end position="31"/>
    </location>
</feature>
<dbReference type="Gene3D" id="1.10.3730.20">
    <property type="match status" value="1"/>
</dbReference>
<feature type="transmembrane region" description="Helical" evidence="7">
    <location>
        <begin position="41"/>
        <end position="61"/>
    </location>
</feature>
<dbReference type="InterPro" id="IPR037185">
    <property type="entry name" value="EmrE-like"/>
</dbReference>
<comment type="similarity">
    <text evidence="2">Belongs to the EamA transporter family.</text>
</comment>
<evidence type="ECO:0000259" key="8">
    <source>
        <dbReference type="Pfam" id="PF00892"/>
    </source>
</evidence>
<name>A0A5P9JY15_9HYPH</name>
<feature type="transmembrane region" description="Helical" evidence="7">
    <location>
        <begin position="186"/>
        <end position="203"/>
    </location>
</feature>
<feature type="transmembrane region" description="Helical" evidence="7">
    <location>
        <begin position="215"/>
        <end position="234"/>
    </location>
</feature>
<dbReference type="AlphaFoldDB" id="A0A5P9JY15"/>
<feature type="transmembrane region" description="Helical" evidence="7">
    <location>
        <begin position="104"/>
        <end position="123"/>
    </location>
</feature>
<evidence type="ECO:0000256" key="3">
    <source>
        <dbReference type="ARBA" id="ARBA00022692"/>
    </source>
</evidence>
<feature type="domain" description="EamA" evidence="8">
    <location>
        <begin position="44"/>
        <end position="170"/>
    </location>
</feature>
<dbReference type="EMBL" id="CP045423">
    <property type="protein sequence ID" value="QFU16300.1"/>
    <property type="molecule type" value="Genomic_DNA"/>
</dbReference>
<dbReference type="Pfam" id="PF00892">
    <property type="entry name" value="EamA"/>
    <property type="match status" value="2"/>
</dbReference>
<evidence type="ECO:0000256" key="2">
    <source>
        <dbReference type="ARBA" id="ARBA00007362"/>
    </source>
</evidence>
<evidence type="ECO:0000313" key="10">
    <source>
        <dbReference type="Proteomes" id="UP000325614"/>
    </source>
</evidence>
<feature type="transmembrane region" description="Helical" evidence="7">
    <location>
        <begin position="159"/>
        <end position="180"/>
    </location>
</feature>
<comment type="subcellular location">
    <subcellularLocation>
        <location evidence="1">Membrane</location>
        <topology evidence="1">Multi-pass membrane protein</topology>
    </subcellularLocation>
</comment>
<feature type="transmembrane region" description="Helical" evidence="7">
    <location>
        <begin position="73"/>
        <end position="92"/>
    </location>
</feature>
<dbReference type="GO" id="GO:0016020">
    <property type="term" value="C:membrane"/>
    <property type="evidence" value="ECO:0007669"/>
    <property type="project" value="UniProtKB-SubCell"/>
</dbReference>
<gene>
    <name evidence="9" type="ORF">GDR74_08725</name>
</gene>
<reference evidence="9 10" key="1">
    <citation type="submission" date="2019-10" db="EMBL/GenBank/DDBJ databases">
        <title>Isolation, Identification of Microvirga thermotolerans HR1, a novel thermophilic bacterium and Comparative Genomics of the genus Microvirga.</title>
        <authorList>
            <person name="Li J."/>
            <person name="Zhang W."/>
            <person name="Lin M."/>
            <person name="Wang J."/>
        </authorList>
    </citation>
    <scope>NUCLEOTIDE SEQUENCE [LARGE SCALE GENOMIC DNA]</scope>
    <source>
        <strain evidence="9 10">HR1</strain>
    </source>
</reference>
<sequence>MPRRLLAFSASHPKEASMSDTSASDAPLPGRPPAPSIERRALLGWAAGIVTVVIWAFWMVGTRHAVTHDLPPAAVGILRFAVPAIVLAPVALRDGIWPKHLPLRIKLGLLCSGAPFFLVAGTGMEYAPAADIGPLLPGTMPLFVAAIGYLVLGEALGGIRLAGFALILLADIAVAGGHLIEGAGGAWRGHLLLLGGACLWGIYTHAYKRSGLPALQAAGLVGLWSLVLLIPLGAPSLARAAVSGLGGAIVLQATLQGFLSGVVGLVLYGYAIDRLGASRAAALSPLGPVLAALLAIPMLGEIPSLNAMIGIGLATGGVLLASGIVGAKKRA</sequence>
<evidence type="ECO:0000313" key="9">
    <source>
        <dbReference type="EMBL" id="QFU16300.1"/>
    </source>
</evidence>
<feature type="transmembrane region" description="Helical" evidence="7">
    <location>
        <begin position="305"/>
        <end position="327"/>
    </location>
</feature>
<dbReference type="PANTHER" id="PTHR32322">
    <property type="entry name" value="INNER MEMBRANE TRANSPORTER"/>
    <property type="match status" value="1"/>
</dbReference>
<protein>
    <submittedName>
        <fullName evidence="9">EamA family transporter</fullName>
    </submittedName>
</protein>
<feature type="transmembrane region" description="Helical" evidence="7">
    <location>
        <begin position="240"/>
        <end position="268"/>
    </location>
</feature>
<keyword evidence="3 7" id="KW-0812">Transmembrane</keyword>
<keyword evidence="5 7" id="KW-0472">Membrane</keyword>
<feature type="transmembrane region" description="Helical" evidence="7">
    <location>
        <begin position="280"/>
        <end position="299"/>
    </location>
</feature>
<dbReference type="SUPFAM" id="SSF103481">
    <property type="entry name" value="Multidrug resistance efflux transporter EmrE"/>
    <property type="match status" value="2"/>
</dbReference>
<feature type="transmembrane region" description="Helical" evidence="7">
    <location>
        <begin position="135"/>
        <end position="152"/>
    </location>
</feature>
<dbReference type="PANTHER" id="PTHR32322:SF2">
    <property type="entry name" value="EAMA DOMAIN-CONTAINING PROTEIN"/>
    <property type="match status" value="1"/>
</dbReference>
<proteinExistence type="inferred from homology"/>
<dbReference type="Proteomes" id="UP000325614">
    <property type="component" value="Chromosome"/>
</dbReference>
<accession>A0A5P9JY15</accession>
<evidence type="ECO:0000256" key="4">
    <source>
        <dbReference type="ARBA" id="ARBA00022989"/>
    </source>
</evidence>
<dbReference type="InterPro" id="IPR000620">
    <property type="entry name" value="EamA_dom"/>
</dbReference>
<keyword evidence="10" id="KW-1185">Reference proteome</keyword>
<evidence type="ECO:0000256" key="5">
    <source>
        <dbReference type="ARBA" id="ARBA00023136"/>
    </source>
</evidence>